<sequence length="56" mass="5937">MDSKKPFSVEIIKSTDKDINNNYGIAPLTHEQGGGCCGCCGCCCCCCTNLICKPES</sequence>
<gene>
    <name evidence="1" type="ORF">ERS852470_02254</name>
</gene>
<dbReference type="RefSeq" id="WP_156327454.1">
    <property type="nucleotide sequence ID" value="NZ_CYZV01000023.1"/>
</dbReference>
<proteinExistence type="predicted"/>
<name>A0A174EXI8_9CLOT</name>
<dbReference type="Proteomes" id="UP000095558">
    <property type="component" value="Unassembled WGS sequence"/>
</dbReference>
<evidence type="ECO:0000313" key="1">
    <source>
        <dbReference type="EMBL" id="CUO40705.1"/>
    </source>
</evidence>
<reference evidence="1 2" key="1">
    <citation type="submission" date="2015-09" db="EMBL/GenBank/DDBJ databases">
        <authorList>
            <consortium name="Pathogen Informatics"/>
        </authorList>
    </citation>
    <scope>NUCLEOTIDE SEQUENCE [LARGE SCALE GENOMIC DNA]</scope>
    <source>
        <strain evidence="1 2">2789STDY5834855</strain>
    </source>
</reference>
<dbReference type="EMBL" id="CYZV01000023">
    <property type="protein sequence ID" value="CUO40705.1"/>
    <property type="molecule type" value="Genomic_DNA"/>
</dbReference>
<organism evidence="1 2">
    <name type="scientific">Clostridium disporicum</name>
    <dbReference type="NCBI Taxonomy" id="84024"/>
    <lineage>
        <taxon>Bacteria</taxon>
        <taxon>Bacillati</taxon>
        <taxon>Bacillota</taxon>
        <taxon>Clostridia</taxon>
        <taxon>Eubacteriales</taxon>
        <taxon>Clostridiaceae</taxon>
        <taxon>Clostridium</taxon>
    </lineage>
</organism>
<accession>A0A174EXI8</accession>
<evidence type="ECO:0000313" key="2">
    <source>
        <dbReference type="Proteomes" id="UP000095558"/>
    </source>
</evidence>
<protein>
    <submittedName>
        <fullName evidence="1">Uncharacterized protein</fullName>
    </submittedName>
</protein>
<dbReference type="AlphaFoldDB" id="A0A174EXI8"/>